<dbReference type="EMBL" id="GGFL01011074">
    <property type="protein sequence ID" value="MBW75252.1"/>
    <property type="molecule type" value="Transcribed_RNA"/>
</dbReference>
<dbReference type="AlphaFoldDB" id="A0A2M4DCE0"/>
<feature type="signal peptide" evidence="1">
    <location>
        <begin position="1"/>
        <end position="17"/>
    </location>
</feature>
<organism evidence="2">
    <name type="scientific">Anopheles darlingi</name>
    <name type="common">Mosquito</name>
    <dbReference type="NCBI Taxonomy" id="43151"/>
    <lineage>
        <taxon>Eukaryota</taxon>
        <taxon>Metazoa</taxon>
        <taxon>Ecdysozoa</taxon>
        <taxon>Arthropoda</taxon>
        <taxon>Hexapoda</taxon>
        <taxon>Insecta</taxon>
        <taxon>Pterygota</taxon>
        <taxon>Neoptera</taxon>
        <taxon>Endopterygota</taxon>
        <taxon>Diptera</taxon>
        <taxon>Nematocera</taxon>
        <taxon>Culicoidea</taxon>
        <taxon>Culicidae</taxon>
        <taxon>Anophelinae</taxon>
        <taxon>Anopheles</taxon>
    </lineage>
</organism>
<reference evidence="2" key="1">
    <citation type="submission" date="2018-01" db="EMBL/GenBank/DDBJ databases">
        <title>An insight into the sialome of Amazonian anophelines.</title>
        <authorList>
            <person name="Ribeiro J.M."/>
            <person name="Scarpassa V."/>
            <person name="Calvo E."/>
        </authorList>
    </citation>
    <scope>NUCLEOTIDE SEQUENCE</scope>
</reference>
<accession>A0A2M4DCE0</accession>
<evidence type="ECO:0000256" key="1">
    <source>
        <dbReference type="SAM" id="SignalP"/>
    </source>
</evidence>
<evidence type="ECO:0000313" key="2">
    <source>
        <dbReference type="EMBL" id="MBW75252.1"/>
    </source>
</evidence>
<feature type="chain" id="PRO_5014844098" evidence="1">
    <location>
        <begin position="18"/>
        <end position="71"/>
    </location>
</feature>
<protein>
    <submittedName>
        <fullName evidence="2">Putative secreted protein</fullName>
    </submittedName>
</protein>
<sequence>MPCASSICSRFITLLVASPGAMVPAATAPGTTCSGYPIRFHLSFCPTNTTAYEEVRGDDALIVHQTSSVSV</sequence>
<name>A0A2M4DCE0_ANODA</name>
<proteinExistence type="predicted"/>
<keyword evidence="1" id="KW-0732">Signal</keyword>